<dbReference type="Gene3D" id="3.40.50.1820">
    <property type="entry name" value="alpha/beta hydrolase"/>
    <property type="match status" value="1"/>
</dbReference>
<feature type="transmembrane region" description="Helical" evidence="2">
    <location>
        <begin position="365"/>
        <end position="383"/>
    </location>
</feature>
<gene>
    <name evidence="4" type="ORF">QO010_003314</name>
</gene>
<dbReference type="EMBL" id="JAUSVS010000007">
    <property type="protein sequence ID" value="MDQ0465525.1"/>
    <property type="molecule type" value="Genomic_DNA"/>
</dbReference>
<evidence type="ECO:0000259" key="3">
    <source>
        <dbReference type="Pfam" id="PF12146"/>
    </source>
</evidence>
<keyword evidence="2" id="KW-0472">Membrane</keyword>
<feature type="transmembrane region" description="Helical" evidence="2">
    <location>
        <begin position="542"/>
        <end position="561"/>
    </location>
</feature>
<proteinExistence type="predicted"/>
<accession>A0ABU0IVX0</accession>
<protein>
    <submittedName>
        <fullName evidence="4">Pimeloyl-ACP methyl ester carboxylesterase</fullName>
    </submittedName>
</protein>
<keyword evidence="2" id="KW-0812">Transmembrane</keyword>
<feature type="transmembrane region" description="Helical" evidence="2">
    <location>
        <begin position="285"/>
        <end position="309"/>
    </location>
</feature>
<reference evidence="4 5" key="1">
    <citation type="submission" date="2023-07" db="EMBL/GenBank/DDBJ databases">
        <title>Genomic Encyclopedia of Type Strains, Phase IV (KMG-IV): sequencing the most valuable type-strain genomes for metagenomic binning, comparative biology and taxonomic classification.</title>
        <authorList>
            <person name="Goeker M."/>
        </authorList>
    </citation>
    <scope>NUCLEOTIDE SEQUENCE [LARGE SCALE GENOMIC DNA]</scope>
    <source>
        <strain evidence="4 5">DSM 18695</strain>
    </source>
</reference>
<evidence type="ECO:0000313" key="4">
    <source>
        <dbReference type="EMBL" id="MDQ0465525.1"/>
    </source>
</evidence>
<dbReference type="Pfam" id="PF12146">
    <property type="entry name" value="Hydrolase_4"/>
    <property type="match status" value="1"/>
</dbReference>
<evidence type="ECO:0000313" key="5">
    <source>
        <dbReference type="Proteomes" id="UP001228905"/>
    </source>
</evidence>
<keyword evidence="5" id="KW-1185">Reference proteome</keyword>
<dbReference type="InterPro" id="IPR022742">
    <property type="entry name" value="Hydrolase_4"/>
</dbReference>
<evidence type="ECO:0000256" key="1">
    <source>
        <dbReference type="ARBA" id="ARBA00022801"/>
    </source>
</evidence>
<feature type="transmembrane region" description="Helical" evidence="2">
    <location>
        <begin position="330"/>
        <end position="353"/>
    </location>
</feature>
<dbReference type="Proteomes" id="UP001228905">
    <property type="component" value="Unassembled WGS sequence"/>
</dbReference>
<dbReference type="PANTHER" id="PTHR22946:SF9">
    <property type="entry name" value="POLYKETIDE TRANSFERASE AF380"/>
    <property type="match status" value="1"/>
</dbReference>
<keyword evidence="1" id="KW-0378">Hydrolase</keyword>
<dbReference type="SUPFAM" id="SSF53474">
    <property type="entry name" value="alpha/beta-Hydrolases"/>
    <property type="match status" value="1"/>
</dbReference>
<evidence type="ECO:0000256" key="2">
    <source>
        <dbReference type="SAM" id="Phobius"/>
    </source>
</evidence>
<dbReference type="InterPro" id="IPR050261">
    <property type="entry name" value="FrsA_esterase"/>
</dbReference>
<dbReference type="InterPro" id="IPR029058">
    <property type="entry name" value="AB_hydrolase_fold"/>
</dbReference>
<dbReference type="PANTHER" id="PTHR22946">
    <property type="entry name" value="DIENELACTONE HYDROLASE DOMAIN-CONTAINING PROTEIN-RELATED"/>
    <property type="match status" value="1"/>
</dbReference>
<comment type="caution">
    <text evidence="4">The sequence shown here is derived from an EMBL/GenBank/DDBJ whole genome shotgun (WGS) entry which is preliminary data.</text>
</comment>
<feature type="transmembrane region" description="Helical" evidence="2">
    <location>
        <begin position="479"/>
        <end position="502"/>
    </location>
</feature>
<feature type="transmembrane region" description="Helical" evidence="2">
    <location>
        <begin position="441"/>
        <end position="459"/>
    </location>
</feature>
<feature type="domain" description="Serine aminopeptidase S33" evidence="3">
    <location>
        <begin position="63"/>
        <end position="164"/>
    </location>
</feature>
<sequence length="562" mass="59987">MKRGWLFLLGLLLVFGGGFLAGRVQTADGITVTDVAVPGADGVTLRALLYVPKGATAKTPAPGVLAVHGYINSRETQDGFAIEFARRGYVVLALDQTGHGASGGAAFSQGFGGPAGLAYLRSLPMVDKANIGLEGHSMGGWTVLAAAAVMPRDYRSVVLEGSSTGKPFAAEGTAFWPRNLALVYSRYDEFAPLMWGVPRAADVGSGDKLRAVFGTPGPVVADKLYGDVELGTARILWQPATTHPGDHISREAIGRATDWFAQTLEGGTPRPAGDQIWMWKELGTALALGGFVTLMLGAFELLLALPVFAGLRHAGQAIVQERDSRWRLNAALTALIPAVTYLPLFLVGALAGFNTVAPQWITNQLLVWALGNAAITLLLGLVLKGDKPRFDTRWPASIAIAALSVAVGYAALLASEKLFLTDFRFWVLAVRPMTGDQWKSFAVYVLPFTAFFLVTLRAFCARLPVQGDSWLQSYGWAKWAMGGGFALFLLIAYGGLFLTGALPPLFDPLASIIAIQFWPLLATVGVVAMFTWRRTNSYVPGAILCGLAVTWYIVAGTATHIV</sequence>
<name>A0ABU0IVX0_9CAUL</name>
<feature type="transmembrane region" description="Helical" evidence="2">
    <location>
        <begin position="508"/>
        <end position="530"/>
    </location>
</feature>
<keyword evidence="2" id="KW-1133">Transmembrane helix</keyword>
<organism evidence="4 5">
    <name type="scientific">Caulobacter ginsengisoli</name>
    <dbReference type="NCBI Taxonomy" id="400775"/>
    <lineage>
        <taxon>Bacteria</taxon>
        <taxon>Pseudomonadati</taxon>
        <taxon>Pseudomonadota</taxon>
        <taxon>Alphaproteobacteria</taxon>
        <taxon>Caulobacterales</taxon>
        <taxon>Caulobacteraceae</taxon>
        <taxon>Caulobacter</taxon>
    </lineage>
</organism>
<feature type="transmembrane region" description="Helical" evidence="2">
    <location>
        <begin position="395"/>
        <end position="414"/>
    </location>
</feature>
<dbReference type="RefSeq" id="WP_307350929.1">
    <property type="nucleotide sequence ID" value="NZ_JAUSVS010000007.1"/>
</dbReference>